<accession>A0ABQ2WK53</accession>
<name>A0ABQ2WK53_9ALTE</name>
<proteinExistence type="predicted"/>
<keyword evidence="2" id="KW-1185">Reference proteome</keyword>
<dbReference type="Proteomes" id="UP000634667">
    <property type="component" value="Unassembled WGS sequence"/>
</dbReference>
<sequence>MAWRQLFSNKTEGHCEHSAKGKRWHRSAKIGLFTKHAIDQLAGGIKRFGELDCVISVCYFIYSGVFIRIKAKSQKSACNFSQAWQIQTVRLKRIDVHTAKTYSINLIIRGYHVFDIWGA</sequence>
<evidence type="ECO:0000313" key="2">
    <source>
        <dbReference type="Proteomes" id="UP000634667"/>
    </source>
</evidence>
<reference evidence="2" key="1">
    <citation type="journal article" date="2019" name="Int. J. Syst. Evol. Microbiol.">
        <title>The Global Catalogue of Microorganisms (GCM) 10K type strain sequencing project: providing services to taxonomists for standard genome sequencing and annotation.</title>
        <authorList>
            <consortium name="The Broad Institute Genomics Platform"/>
            <consortium name="The Broad Institute Genome Sequencing Center for Infectious Disease"/>
            <person name="Wu L."/>
            <person name="Ma J."/>
        </authorList>
    </citation>
    <scope>NUCLEOTIDE SEQUENCE [LARGE SCALE GENOMIC DNA]</scope>
    <source>
        <strain evidence="2">KCTC 23723</strain>
    </source>
</reference>
<dbReference type="EMBL" id="BMYR01000005">
    <property type="protein sequence ID" value="GGW59578.1"/>
    <property type="molecule type" value="Genomic_DNA"/>
</dbReference>
<evidence type="ECO:0000313" key="1">
    <source>
        <dbReference type="EMBL" id="GGW59578.1"/>
    </source>
</evidence>
<comment type="caution">
    <text evidence="1">The sequence shown here is derived from an EMBL/GenBank/DDBJ whole genome shotgun (WGS) entry which is preliminary data.</text>
</comment>
<protein>
    <submittedName>
        <fullName evidence="1">Uncharacterized protein</fullName>
    </submittedName>
</protein>
<organism evidence="1 2">
    <name type="scientific">Alishewanella tabrizica</name>
    <dbReference type="NCBI Taxonomy" id="671278"/>
    <lineage>
        <taxon>Bacteria</taxon>
        <taxon>Pseudomonadati</taxon>
        <taxon>Pseudomonadota</taxon>
        <taxon>Gammaproteobacteria</taxon>
        <taxon>Alteromonadales</taxon>
        <taxon>Alteromonadaceae</taxon>
        <taxon>Alishewanella</taxon>
    </lineage>
</organism>
<gene>
    <name evidence="1" type="ORF">GCM10008111_14600</name>
</gene>